<reference evidence="3 4" key="1">
    <citation type="journal article" date="2013" name="Genome Announc.">
        <title>Draft Genome Sequence of a Highly Flagellated, Fast-Swimming Archaeon, Methanocaldococcus villosus Strain KIN24-T80 (DSM 22612).</title>
        <authorList>
            <person name="Thennarasu S."/>
            <person name="Polireddy D."/>
            <person name="Antony A."/>
            <person name="Yada M.R."/>
            <person name="Algarawi S."/>
            <person name="Sivakumar N."/>
        </authorList>
    </citation>
    <scope>NUCLEOTIDE SEQUENCE [LARGE SCALE GENOMIC DNA]</scope>
    <source>
        <strain evidence="3 4">KIN24-T80</strain>
    </source>
</reference>
<keyword evidence="4" id="KW-1185">Reference proteome</keyword>
<protein>
    <recommendedName>
        <fullName evidence="1">Ribosomal protein L19e</fullName>
    </recommendedName>
</protein>
<evidence type="ECO:0000313" key="3">
    <source>
        <dbReference type="EMBL" id="ENN96186.1"/>
    </source>
</evidence>
<keyword evidence="1" id="KW-0687">Ribonucleoprotein</keyword>
<organism evidence="3 4">
    <name type="scientific">Methanocaldococcus villosus KIN24-T80</name>
    <dbReference type="NCBI Taxonomy" id="1069083"/>
    <lineage>
        <taxon>Archaea</taxon>
        <taxon>Methanobacteriati</taxon>
        <taxon>Methanobacteriota</taxon>
        <taxon>Methanomada group</taxon>
        <taxon>Methanococci</taxon>
        <taxon>Methanococcales</taxon>
        <taxon>Methanocaldococcaceae</taxon>
        <taxon>Methanocaldococcus</taxon>
    </lineage>
</organism>
<sequence length="37" mass="4352">MNLTVQRRLAAKILKCGLDRVWIDPEHIEDVKMAMTR</sequence>
<accession>N6VSN0</accession>
<dbReference type="AlphaFoldDB" id="N6VSN0"/>
<keyword evidence="1 3" id="KW-0689">Ribosomal protein</keyword>
<proteinExistence type="inferred from homology"/>
<dbReference type="InterPro" id="IPR035970">
    <property type="entry name" value="60S_ribosomal_eL19_sf"/>
</dbReference>
<gene>
    <name evidence="3" type="primary">rpl19e</name>
    <name evidence="3" type="ORF">J422_03998</name>
</gene>
<dbReference type="GO" id="GO:0003735">
    <property type="term" value="F:structural constituent of ribosome"/>
    <property type="evidence" value="ECO:0007669"/>
    <property type="project" value="InterPro"/>
</dbReference>
<dbReference type="Pfam" id="PF01280">
    <property type="entry name" value="Ribosomal_L19e"/>
    <property type="match status" value="1"/>
</dbReference>
<dbReference type="RefSeq" id="WP_004591417.1">
    <property type="nucleotide sequence ID" value="NZ_APMM01000024.1"/>
</dbReference>
<evidence type="ECO:0000313" key="4">
    <source>
        <dbReference type="Proteomes" id="UP000053695"/>
    </source>
</evidence>
<dbReference type="SUPFAM" id="SSF48140">
    <property type="entry name" value="Ribosomal protein L19 (L19e)"/>
    <property type="match status" value="1"/>
</dbReference>
<dbReference type="InterPro" id="IPR015972">
    <property type="entry name" value="Ribosomal_eL19_dom1"/>
</dbReference>
<dbReference type="InterPro" id="IPR023638">
    <property type="entry name" value="Ribosomal_eL19_CS"/>
</dbReference>
<feature type="non-terminal residue" evidence="3">
    <location>
        <position position="37"/>
    </location>
</feature>
<dbReference type="GO" id="GO:1990904">
    <property type="term" value="C:ribonucleoprotein complex"/>
    <property type="evidence" value="ECO:0007669"/>
    <property type="project" value="UniProtKB-KW"/>
</dbReference>
<dbReference type="EMBL" id="APMM01000024">
    <property type="protein sequence ID" value="ENN96186.1"/>
    <property type="molecule type" value="Genomic_DNA"/>
</dbReference>
<name>N6VSN0_9EURY</name>
<feature type="domain" description="Ribosomal protein L19e N-terminal" evidence="2">
    <location>
        <begin position="2"/>
        <end position="37"/>
    </location>
</feature>
<dbReference type="InterPro" id="IPR057259">
    <property type="entry name" value="Ribosomal_L19e"/>
</dbReference>
<evidence type="ECO:0000259" key="2">
    <source>
        <dbReference type="Pfam" id="PF01280"/>
    </source>
</evidence>
<dbReference type="GO" id="GO:0006412">
    <property type="term" value="P:translation"/>
    <property type="evidence" value="ECO:0007669"/>
    <property type="project" value="InterPro"/>
</dbReference>
<dbReference type="Gene3D" id="1.10.1650.10">
    <property type="match status" value="1"/>
</dbReference>
<evidence type="ECO:0000256" key="1">
    <source>
        <dbReference type="RuleBase" id="RU000574"/>
    </source>
</evidence>
<dbReference type="GO" id="GO:0005840">
    <property type="term" value="C:ribosome"/>
    <property type="evidence" value="ECO:0007669"/>
    <property type="project" value="UniProtKB-KW"/>
</dbReference>
<dbReference type="Proteomes" id="UP000053695">
    <property type="component" value="Unassembled WGS sequence"/>
</dbReference>
<comment type="caution">
    <text evidence="3">The sequence shown here is derived from an EMBL/GenBank/DDBJ whole genome shotgun (WGS) entry which is preliminary data.</text>
</comment>
<comment type="similarity">
    <text evidence="1">Belongs to the eukaryotic ribosomal protein eL19 family.</text>
</comment>
<dbReference type="PROSITE" id="PS00526">
    <property type="entry name" value="RIBOSOMAL_L19E"/>
    <property type="match status" value="1"/>
</dbReference>